<dbReference type="AlphaFoldDB" id="A0A9W4IX95"/>
<comment type="similarity">
    <text evidence="1">Belongs to the oxygen-dependent FAD-linked oxidoreductase family.</text>
</comment>
<dbReference type="Gene3D" id="3.40.462.20">
    <property type="match status" value="1"/>
</dbReference>
<dbReference type="InterPro" id="IPR016169">
    <property type="entry name" value="FAD-bd_PCMH_sub2"/>
</dbReference>
<keyword evidence="4" id="KW-0560">Oxidoreductase</keyword>
<dbReference type="SUPFAM" id="SSF53271">
    <property type="entry name" value="PRTase-like"/>
    <property type="match status" value="1"/>
</dbReference>
<dbReference type="GO" id="GO:0005737">
    <property type="term" value="C:cytoplasm"/>
    <property type="evidence" value="ECO:0007669"/>
    <property type="project" value="InterPro"/>
</dbReference>
<dbReference type="Pfam" id="PF00156">
    <property type="entry name" value="Pribosyltran"/>
    <property type="match status" value="1"/>
</dbReference>
<dbReference type="Pfam" id="PF04275">
    <property type="entry name" value="P-mevalo_kinase"/>
    <property type="match status" value="1"/>
</dbReference>
<dbReference type="CDD" id="cd06223">
    <property type="entry name" value="PRTases_typeI"/>
    <property type="match status" value="1"/>
</dbReference>
<dbReference type="InterPro" id="IPR050416">
    <property type="entry name" value="FAD-linked_Oxidoreductase"/>
</dbReference>
<sequence length="1157" mass="127451">MATLNSLKLALKQNSREGAPTQRLRLSDRQYRDGFKIIAKGGESMMYKEFIIPQLCHLLPSLFHLRANVSILEIGPGPESVLFYLPEYLRQRITKYTAFEPNKLFAKKLEARLGSSTGTGSSLPGLDSPAVVHQDSFDPYSPHASDTGPGGNESNEKFDLVLFCHSLYGINLKRHIVDKALEMLAEQPASGMVVVFHREGSLRLDGLVSHKTASYPVGTVCVPDDNKSLDRFAAFVAGFTLPSNEAIRTDWRKTCRDLGYRDLSHPGQLVFSSPDMMVAFQKSATAWRELVKDVPVLSGGLHVKNREAFLHHPACIAQPTDLDQIQKCVLWALKHKVGLTVIGGGHSGHCLWPNVVAIDMSDFRSISFETNSEDNSDMASSEGDFTPEPLLVVSAGCTTGDIIHRAMDRGLTVPLGSRPSVGAGLWLQGGIGHLARLHGLSCDSIIGAIVIDVNSGKILCLGFVPGAHWPPECVFPENSVELLWALKGAGPSVGIVYKVVFKTYQARTYSVQDWVVPLSDPVEASVKLNEIGLVAEKLPRNCSMDAYLYWDLDRLNIGVTKFESHPVGVPSTTPMSSMLDLDPILGQGTETKTMNGVKLFDAEFHMAHMHGGHVFGKTSSFKRCLFLKDLGETDVTSILTSALKNRPTELCYFHLLQGGGAVRDHAPRDTAFGCRDWDFACVITGVWHRKDDGTPVARRVVDWVYKVAKGLLQLGCGVYHADLGPDPRDAVLVANAFGPNLERLASVRNRADPHDILAYTFPISQWKNQKGQKLVFLISGKSCAGKDYCAPIWASTLRVRKQMSLETRVVSISTAIKMAYAVATDADITRLLNDRAYKEQHRPALSSFFNSQLLQQPRLLEEQFVNLVNENLDADVLFITGIRDKAPVANLSHLVPDRKLFEIRVQASDTTRQARKGIDNSEFSHDYESLSLTDSGWRPNLVFDNDTTGSEAAEQFAIKRLSPLLHGDTQRLANMVRVVPDFPSPGINFRHVLGIAQQYGGLVLCTSLLESCIDDWHQIDVIVSCEAGGFVFASPLALRVKKPLALIRDGGKVPPPTYSVSKTASHISDQLHSKETIIELERNAIFKRASVVLVDDVLASGRTICAMLRLLEKAHVRMRDVSVLVVAEFPVHAGRRYLHQCGFGMVRIRSLLVFDGA</sequence>
<accession>A0A9W4IX95</accession>
<dbReference type="InterPro" id="IPR036318">
    <property type="entry name" value="FAD-bd_PCMH-like_sf"/>
</dbReference>
<protein>
    <recommendedName>
        <fullName evidence="5">FAD-binding PCMH-type domain-containing protein</fullName>
    </recommendedName>
</protein>
<evidence type="ECO:0000256" key="2">
    <source>
        <dbReference type="ARBA" id="ARBA00022630"/>
    </source>
</evidence>
<dbReference type="InterPro" id="IPR000836">
    <property type="entry name" value="PRTase_dom"/>
</dbReference>
<evidence type="ECO:0000256" key="1">
    <source>
        <dbReference type="ARBA" id="ARBA00005466"/>
    </source>
</evidence>
<dbReference type="SUPFAM" id="SSF53335">
    <property type="entry name" value="S-adenosyl-L-methionine-dependent methyltransferases"/>
    <property type="match status" value="1"/>
</dbReference>
<dbReference type="PANTHER" id="PTHR42973:SF25">
    <property type="entry name" value="PHOSPHOMEVALONATE KINASE"/>
    <property type="match status" value="1"/>
</dbReference>
<dbReference type="InterPro" id="IPR029063">
    <property type="entry name" value="SAM-dependent_MTases_sf"/>
</dbReference>
<evidence type="ECO:0000313" key="6">
    <source>
        <dbReference type="EMBL" id="CAG8354064.1"/>
    </source>
</evidence>
<dbReference type="Pfam" id="PF01565">
    <property type="entry name" value="FAD_binding_4"/>
    <property type="match status" value="1"/>
</dbReference>
<dbReference type="Gene3D" id="3.40.50.150">
    <property type="entry name" value="Vaccinia Virus protein VP39"/>
    <property type="match status" value="1"/>
</dbReference>
<evidence type="ECO:0000256" key="4">
    <source>
        <dbReference type="ARBA" id="ARBA00023002"/>
    </source>
</evidence>
<dbReference type="Gene3D" id="3.40.50.2020">
    <property type="match status" value="1"/>
</dbReference>
<evidence type="ECO:0000313" key="7">
    <source>
        <dbReference type="Proteomes" id="UP001152649"/>
    </source>
</evidence>
<dbReference type="InterPro" id="IPR027417">
    <property type="entry name" value="P-loop_NTPase"/>
</dbReference>
<dbReference type="GO" id="GO:0006695">
    <property type="term" value="P:cholesterol biosynthetic process"/>
    <property type="evidence" value="ECO:0007669"/>
    <property type="project" value="InterPro"/>
</dbReference>
<comment type="caution">
    <text evidence="6">The sequence shown here is derived from an EMBL/GenBank/DDBJ whole genome shotgun (WGS) entry which is preliminary data.</text>
</comment>
<dbReference type="EMBL" id="CAJVPG010000111">
    <property type="protein sequence ID" value="CAG8354064.1"/>
    <property type="molecule type" value="Genomic_DNA"/>
</dbReference>
<dbReference type="GO" id="GO:0016491">
    <property type="term" value="F:oxidoreductase activity"/>
    <property type="evidence" value="ECO:0007669"/>
    <property type="project" value="UniProtKB-KW"/>
</dbReference>
<evidence type="ECO:0000256" key="3">
    <source>
        <dbReference type="ARBA" id="ARBA00022827"/>
    </source>
</evidence>
<feature type="domain" description="FAD-binding PCMH-type" evidence="5">
    <location>
        <begin position="309"/>
        <end position="506"/>
    </location>
</feature>
<keyword evidence="2" id="KW-0285">Flavoprotein</keyword>
<dbReference type="Proteomes" id="UP001152649">
    <property type="component" value="Unassembled WGS sequence"/>
</dbReference>
<dbReference type="GO" id="GO:0071949">
    <property type="term" value="F:FAD binding"/>
    <property type="evidence" value="ECO:0007669"/>
    <property type="project" value="InterPro"/>
</dbReference>
<dbReference type="SUPFAM" id="SSF56176">
    <property type="entry name" value="FAD-binding/transporter-associated domain-like"/>
    <property type="match status" value="1"/>
</dbReference>
<gene>
    <name evidence="6" type="ORF">PSALAMII_LOCUS3309</name>
</gene>
<dbReference type="GO" id="GO:0004631">
    <property type="term" value="F:phosphomevalonate kinase activity"/>
    <property type="evidence" value="ECO:0007669"/>
    <property type="project" value="InterPro"/>
</dbReference>
<dbReference type="PANTHER" id="PTHR42973">
    <property type="entry name" value="BINDING OXIDOREDUCTASE, PUTATIVE (AFU_ORTHOLOGUE AFUA_1G17690)-RELATED"/>
    <property type="match status" value="1"/>
</dbReference>
<dbReference type="OrthoDB" id="363185at2759"/>
<name>A0A9W4IX95_9EURO</name>
<dbReference type="InterPro" id="IPR016166">
    <property type="entry name" value="FAD-bd_PCMH"/>
</dbReference>
<organism evidence="6 7">
    <name type="scientific">Penicillium salamii</name>
    <dbReference type="NCBI Taxonomy" id="1612424"/>
    <lineage>
        <taxon>Eukaryota</taxon>
        <taxon>Fungi</taxon>
        <taxon>Dikarya</taxon>
        <taxon>Ascomycota</taxon>
        <taxon>Pezizomycotina</taxon>
        <taxon>Eurotiomycetes</taxon>
        <taxon>Eurotiomycetidae</taxon>
        <taxon>Eurotiales</taxon>
        <taxon>Aspergillaceae</taxon>
        <taxon>Penicillium</taxon>
    </lineage>
</organism>
<dbReference type="InterPro" id="IPR006094">
    <property type="entry name" value="Oxid_FAD_bind_N"/>
</dbReference>
<proteinExistence type="inferred from homology"/>
<reference evidence="6" key="1">
    <citation type="submission" date="2021-07" db="EMBL/GenBank/DDBJ databases">
        <authorList>
            <person name="Branca A.L. A."/>
        </authorList>
    </citation>
    <scope>NUCLEOTIDE SEQUENCE</scope>
</reference>
<evidence type="ECO:0000259" key="5">
    <source>
        <dbReference type="PROSITE" id="PS51387"/>
    </source>
</evidence>
<dbReference type="PROSITE" id="PS51387">
    <property type="entry name" value="FAD_PCMH"/>
    <property type="match status" value="1"/>
</dbReference>
<dbReference type="Gene3D" id="3.40.50.300">
    <property type="entry name" value="P-loop containing nucleotide triphosphate hydrolases"/>
    <property type="match status" value="1"/>
</dbReference>
<keyword evidence="3" id="KW-0274">FAD</keyword>
<dbReference type="Gene3D" id="3.30.465.10">
    <property type="match status" value="1"/>
</dbReference>
<dbReference type="InterPro" id="IPR005919">
    <property type="entry name" value="Pmev_kin_anim"/>
</dbReference>
<dbReference type="InterPro" id="IPR029057">
    <property type="entry name" value="PRTase-like"/>
</dbReference>
<keyword evidence="7" id="KW-1185">Reference proteome</keyword>